<dbReference type="InterPro" id="IPR020256">
    <property type="entry name" value="Spore_coat_CotJA"/>
</dbReference>
<organism evidence="1 2">
    <name type="scientific">Paenibacillus lutrae</name>
    <dbReference type="NCBI Taxonomy" id="2078573"/>
    <lineage>
        <taxon>Bacteria</taxon>
        <taxon>Bacillati</taxon>
        <taxon>Bacillota</taxon>
        <taxon>Bacilli</taxon>
        <taxon>Bacillales</taxon>
        <taxon>Paenibacillaceae</taxon>
        <taxon>Paenibacillus</taxon>
    </lineage>
</organism>
<accession>A0A7X3FJE4</accession>
<comment type="caution">
    <text evidence="1">The sequence shown here is derived from an EMBL/GenBank/DDBJ whole genome shotgun (WGS) entry which is preliminary data.</text>
</comment>
<proteinExistence type="predicted"/>
<keyword evidence="2" id="KW-1185">Reference proteome</keyword>
<dbReference type="Pfam" id="PF11007">
    <property type="entry name" value="CotJA"/>
    <property type="match status" value="1"/>
</dbReference>
<gene>
    <name evidence="1" type="ORF">EDM21_15200</name>
</gene>
<evidence type="ECO:0000313" key="2">
    <source>
        <dbReference type="Proteomes" id="UP000490800"/>
    </source>
</evidence>
<dbReference type="RefSeq" id="WP_157336721.1">
    <property type="nucleotide sequence ID" value="NZ_RHLK01000008.1"/>
</dbReference>
<sequence length="66" mass="7677">MNPEVRVYVPFRGPFDPCPPIGVKTFVTPPNLFIQFQPMGLPQFSPYEALRLGTLWPDLYSNYYPR</sequence>
<reference evidence="1 2" key="1">
    <citation type="journal article" date="2019" name="Microorganisms">
        <title>Paenibacillus lutrae sp. nov., A Chitinolytic Species Isolated from A River Otter in Castril Natural Park, Granada, Spain.</title>
        <authorList>
            <person name="Rodriguez M."/>
            <person name="Reina J.C."/>
            <person name="Bejar V."/>
            <person name="Llamas I."/>
        </authorList>
    </citation>
    <scope>NUCLEOTIDE SEQUENCE [LARGE SCALE GENOMIC DNA]</scope>
    <source>
        <strain evidence="1 2">N10</strain>
    </source>
</reference>
<name>A0A7X3FJE4_9BACL</name>
<dbReference type="EMBL" id="RHLK01000008">
    <property type="protein sequence ID" value="MVP00856.1"/>
    <property type="molecule type" value="Genomic_DNA"/>
</dbReference>
<dbReference type="OrthoDB" id="2376696at2"/>
<protein>
    <submittedName>
        <fullName evidence="1">Spore coat associated protein CotJA</fullName>
    </submittedName>
</protein>
<dbReference type="Proteomes" id="UP000490800">
    <property type="component" value="Unassembled WGS sequence"/>
</dbReference>
<evidence type="ECO:0000313" key="1">
    <source>
        <dbReference type="EMBL" id="MVP00856.1"/>
    </source>
</evidence>
<dbReference type="AlphaFoldDB" id="A0A7X3FJE4"/>